<evidence type="ECO:0000313" key="1">
    <source>
        <dbReference type="EMBL" id="SQA17538.1"/>
    </source>
</evidence>
<name>A0A7Z7K6W4_STRAG</name>
<dbReference type="GO" id="GO:0008168">
    <property type="term" value="F:methyltransferase activity"/>
    <property type="evidence" value="ECO:0007669"/>
    <property type="project" value="UniProtKB-KW"/>
</dbReference>
<organism evidence="1 3">
    <name type="scientific">Streptococcus agalactiae</name>
    <dbReference type="NCBI Taxonomy" id="1311"/>
    <lineage>
        <taxon>Bacteria</taxon>
        <taxon>Bacillati</taxon>
        <taxon>Bacillota</taxon>
        <taxon>Bacilli</taxon>
        <taxon>Lactobacillales</taxon>
        <taxon>Streptococcaceae</taxon>
        <taxon>Streptococcus</taxon>
    </lineage>
</organism>
<evidence type="ECO:0000313" key="2">
    <source>
        <dbReference type="EMBL" id="SUN13264.1"/>
    </source>
</evidence>
<dbReference type="Proteomes" id="UP000254076">
    <property type="component" value="Unassembled WGS sequence"/>
</dbReference>
<proteinExistence type="predicted"/>
<dbReference type="AlphaFoldDB" id="A0A7Z7K6W4"/>
<evidence type="ECO:0000313" key="4">
    <source>
        <dbReference type="Proteomes" id="UP000254076"/>
    </source>
</evidence>
<dbReference type="InterPro" id="IPR014710">
    <property type="entry name" value="RmlC-like_jellyroll"/>
</dbReference>
<dbReference type="Proteomes" id="UP000250200">
    <property type="component" value="Unassembled WGS sequence"/>
</dbReference>
<dbReference type="Gene3D" id="2.60.120.10">
    <property type="entry name" value="Jelly Rolls"/>
    <property type="match status" value="1"/>
</dbReference>
<dbReference type="Gene3D" id="3.40.50.150">
    <property type="entry name" value="Vaccinia Virus protein VP39"/>
    <property type="match status" value="1"/>
</dbReference>
<keyword evidence="1" id="KW-0489">Methyltransferase</keyword>
<dbReference type="EMBL" id="UAVB01000001">
    <property type="protein sequence ID" value="SQA17538.1"/>
    <property type="molecule type" value="Genomic_DNA"/>
</dbReference>
<dbReference type="InterPro" id="IPR029063">
    <property type="entry name" value="SAM-dependent_MTases_sf"/>
</dbReference>
<dbReference type="EMBL" id="UHEQ01000004">
    <property type="protein sequence ID" value="SUN13264.1"/>
    <property type="molecule type" value="Genomic_DNA"/>
</dbReference>
<comment type="caution">
    <text evidence="1">The sequence shown here is derived from an EMBL/GenBank/DDBJ whole genome shotgun (WGS) entry which is preliminary data.</text>
</comment>
<protein>
    <submittedName>
        <fullName evidence="1">SAM-dependent methyltransferase HI0095 (UbiE paralog)</fullName>
    </submittedName>
</protein>
<reference evidence="3 4" key="1">
    <citation type="submission" date="2018-06" db="EMBL/GenBank/DDBJ databases">
        <authorList>
            <consortium name="Pathogen Informatics"/>
            <person name="Doyle S."/>
        </authorList>
    </citation>
    <scope>NUCLEOTIDE SEQUENCE [LARGE SCALE GENOMIC DNA]</scope>
    <source>
        <strain evidence="1 3">NCTC8181</strain>
        <strain evidence="2 4">NCTC8185</strain>
    </source>
</reference>
<dbReference type="SUPFAM" id="SSF53335">
    <property type="entry name" value="S-adenosyl-L-methionine-dependent methyltransferases"/>
    <property type="match status" value="1"/>
</dbReference>
<accession>A0A7Z7K6W4</accession>
<gene>
    <name evidence="1" type="ORF">NCTC8181_00470</name>
    <name evidence="2" type="ORF">NCTC8185_00422</name>
</gene>
<keyword evidence="1" id="KW-0808">Transferase</keyword>
<evidence type="ECO:0000313" key="3">
    <source>
        <dbReference type="Proteomes" id="UP000250200"/>
    </source>
</evidence>
<dbReference type="GO" id="GO:0032259">
    <property type="term" value="P:methylation"/>
    <property type="evidence" value="ECO:0007669"/>
    <property type="project" value="UniProtKB-KW"/>
</dbReference>
<sequence length="165" mass="18876">MLTMLNNSAKEKVIKEYLRVLKPGGRLLTHDVSYQDEDTAKLIDQLRHTINVNVAPLKIDDWKNLFLQNGFSSSEYQFGKMSLMSPLGMIKDEGLFNTIKIISRGLKNERCPHPKLINVLEGKLEIILGVQKHILEKDSLISLSPEETHHLRAIENSKFLQIELD</sequence>